<dbReference type="InterPro" id="IPR012340">
    <property type="entry name" value="NA-bd_OB-fold"/>
</dbReference>
<dbReference type="Gene3D" id="2.40.50.140">
    <property type="entry name" value="Nucleic acid-binding proteins"/>
    <property type="match status" value="1"/>
</dbReference>
<sequence>MIGKISNITPFGLFISFTEPSSEKKRIGLMRWSTIAKNLPSFQIGDWIGFEITKIHEDGKMDLNYAEKEFTSTYGTFLKSLKDQLETIHKLNEEIK</sequence>
<accession>A0A7X1Z9F4</accession>
<name>A0A7X1Z9F4_9LACT</name>
<feature type="domain" description="S1 motif" evidence="1">
    <location>
        <begin position="1"/>
        <end position="66"/>
    </location>
</feature>
<evidence type="ECO:0000259" key="1">
    <source>
        <dbReference type="PROSITE" id="PS50126"/>
    </source>
</evidence>
<comment type="caution">
    <text evidence="2">The sequence shown here is derived from an EMBL/GenBank/DDBJ whole genome shotgun (WGS) entry which is preliminary data.</text>
</comment>
<gene>
    <name evidence="2" type="ORF">GHI93_07040</name>
</gene>
<organism evidence="2 3">
    <name type="scientific">Lactococcus hircilactis</name>
    <dbReference type="NCBI Taxonomy" id="1494462"/>
    <lineage>
        <taxon>Bacteria</taxon>
        <taxon>Bacillati</taxon>
        <taxon>Bacillota</taxon>
        <taxon>Bacilli</taxon>
        <taxon>Lactobacillales</taxon>
        <taxon>Streptococcaceae</taxon>
        <taxon>Lactococcus</taxon>
    </lineage>
</organism>
<dbReference type="EMBL" id="WITJ01000008">
    <property type="protein sequence ID" value="MQW39679.1"/>
    <property type="molecule type" value="Genomic_DNA"/>
</dbReference>
<evidence type="ECO:0000313" key="3">
    <source>
        <dbReference type="Proteomes" id="UP000439550"/>
    </source>
</evidence>
<dbReference type="OrthoDB" id="2242529at2"/>
<proteinExistence type="predicted"/>
<protein>
    <submittedName>
        <fullName evidence="2">RNA-binding protein</fullName>
    </submittedName>
</protein>
<keyword evidence="3" id="KW-1185">Reference proteome</keyword>
<reference evidence="2 3" key="1">
    <citation type="submission" date="2019-10" db="EMBL/GenBank/DDBJ databases">
        <authorList>
            <person name="Dong K."/>
        </authorList>
    </citation>
    <scope>NUCLEOTIDE SEQUENCE [LARGE SCALE GENOMIC DNA]</scope>
    <source>
        <strain evidence="2 3">DSM 28960</strain>
    </source>
</reference>
<dbReference type="Proteomes" id="UP000439550">
    <property type="component" value="Unassembled WGS sequence"/>
</dbReference>
<dbReference type="InterPro" id="IPR003029">
    <property type="entry name" value="S1_domain"/>
</dbReference>
<evidence type="ECO:0000313" key="2">
    <source>
        <dbReference type="EMBL" id="MQW39679.1"/>
    </source>
</evidence>
<dbReference type="SUPFAM" id="SSF50249">
    <property type="entry name" value="Nucleic acid-binding proteins"/>
    <property type="match status" value="1"/>
</dbReference>
<dbReference type="AlphaFoldDB" id="A0A7X1Z9F4"/>
<dbReference type="PROSITE" id="PS50126">
    <property type="entry name" value="S1"/>
    <property type="match status" value="1"/>
</dbReference>
<dbReference type="GO" id="GO:0003676">
    <property type="term" value="F:nucleic acid binding"/>
    <property type="evidence" value="ECO:0007669"/>
    <property type="project" value="InterPro"/>
</dbReference>
<dbReference type="RefSeq" id="WP_153496343.1">
    <property type="nucleotide sequence ID" value="NZ_CAXYUY010000010.1"/>
</dbReference>